<evidence type="ECO:0000313" key="4">
    <source>
        <dbReference type="Proteomes" id="UP001060012"/>
    </source>
</evidence>
<sequence length="250" mass="29310">MKTLSLFTSALILTVSLEARENPFNTTAAYEEEAARIIELNEESFYNPSEEDYAQRMQEKLAVEGENKNEVEKQIEKIVPMMQEKPKQEPKYSKDEVEKLIKKAQKQAEYKTKKLIEKKLEETKKAEPKQVVFVKPRPDVIVEDMTKEVQILPFVKLEYSDNDLMIHTDYKVSKKFSISKENKLIIDYKANLNFYTKRENLDSKNFKKVAIGNHKKNGFFRVVVELDKNPSSYKVDYKNNLITIFNSDEM</sequence>
<name>A0ABY5E5R2_9BACT</name>
<accession>A0ABY5E5R2</accession>
<feature type="coiled-coil region" evidence="1">
    <location>
        <begin position="54"/>
        <end position="114"/>
    </location>
</feature>
<evidence type="ECO:0000313" key="3">
    <source>
        <dbReference type="EMBL" id="UTJ06393.1"/>
    </source>
</evidence>
<dbReference type="EMBL" id="CP100595">
    <property type="protein sequence ID" value="UTJ06393.1"/>
    <property type="molecule type" value="Genomic_DNA"/>
</dbReference>
<evidence type="ECO:0000259" key="2">
    <source>
        <dbReference type="Pfam" id="PF11741"/>
    </source>
</evidence>
<organism evidence="3 4">
    <name type="scientific">Arcobacter roscoffensis</name>
    <dbReference type="NCBI Taxonomy" id="2961520"/>
    <lineage>
        <taxon>Bacteria</taxon>
        <taxon>Pseudomonadati</taxon>
        <taxon>Campylobacterota</taxon>
        <taxon>Epsilonproteobacteria</taxon>
        <taxon>Campylobacterales</taxon>
        <taxon>Arcobacteraceae</taxon>
        <taxon>Arcobacter</taxon>
    </lineage>
</organism>
<proteinExistence type="predicted"/>
<dbReference type="RefSeq" id="WP_254576572.1">
    <property type="nucleotide sequence ID" value="NZ_CP100595.1"/>
</dbReference>
<reference evidence="3" key="1">
    <citation type="submission" date="2022-07" db="EMBL/GenBank/DDBJ databases">
        <title>Arcobacter roscoffensis sp. nov., a marine bacterium isolated from coastal seawater collected from Roscoff, France.</title>
        <authorList>
            <person name="Pascual J."/>
            <person name="Lepeaux C."/>
            <person name="Methner A."/>
            <person name="Overmann J."/>
        </authorList>
    </citation>
    <scope>NUCLEOTIDE SEQUENCE</scope>
    <source>
        <strain evidence="3">ARW1-2F2</strain>
    </source>
</reference>
<gene>
    <name evidence="3" type="ORF">NJU99_14240</name>
</gene>
<feature type="domain" description="AMIN" evidence="2">
    <location>
        <begin position="166"/>
        <end position="237"/>
    </location>
</feature>
<evidence type="ECO:0000256" key="1">
    <source>
        <dbReference type="SAM" id="Coils"/>
    </source>
</evidence>
<keyword evidence="1" id="KW-0175">Coiled coil</keyword>
<dbReference type="Pfam" id="PF11741">
    <property type="entry name" value="AMIN"/>
    <property type="match status" value="1"/>
</dbReference>
<dbReference type="InterPro" id="IPR021731">
    <property type="entry name" value="AMIN_dom"/>
</dbReference>
<keyword evidence="4" id="KW-1185">Reference proteome</keyword>
<protein>
    <submittedName>
        <fullName evidence="3">AMIN domain-containing protein</fullName>
    </submittedName>
</protein>
<dbReference type="Proteomes" id="UP001060012">
    <property type="component" value="Chromosome"/>
</dbReference>